<dbReference type="PANTHER" id="PTHR21310:SF15">
    <property type="entry name" value="AMINOGLYCOSIDE PHOSPHOTRANSFERASE DOMAIN-CONTAINING PROTEIN"/>
    <property type="match status" value="1"/>
</dbReference>
<evidence type="ECO:0000313" key="3">
    <source>
        <dbReference type="EMBL" id="KAF2503076.1"/>
    </source>
</evidence>
<protein>
    <recommendedName>
        <fullName evidence="2">Aminoglycoside phosphotransferase domain-containing protein</fullName>
    </recommendedName>
</protein>
<dbReference type="InterPro" id="IPR011009">
    <property type="entry name" value="Kinase-like_dom_sf"/>
</dbReference>
<dbReference type="Pfam" id="PF01636">
    <property type="entry name" value="APH"/>
    <property type="match status" value="1"/>
</dbReference>
<dbReference type="SUPFAM" id="SSF56112">
    <property type="entry name" value="Protein kinase-like (PK-like)"/>
    <property type="match status" value="1"/>
</dbReference>
<gene>
    <name evidence="3" type="ORF">BU16DRAFT_28421</name>
</gene>
<organism evidence="3 4">
    <name type="scientific">Lophium mytilinum</name>
    <dbReference type="NCBI Taxonomy" id="390894"/>
    <lineage>
        <taxon>Eukaryota</taxon>
        <taxon>Fungi</taxon>
        <taxon>Dikarya</taxon>
        <taxon>Ascomycota</taxon>
        <taxon>Pezizomycotina</taxon>
        <taxon>Dothideomycetes</taxon>
        <taxon>Pleosporomycetidae</taxon>
        <taxon>Mytilinidiales</taxon>
        <taxon>Mytilinidiaceae</taxon>
        <taxon>Lophium</taxon>
    </lineage>
</organism>
<dbReference type="OrthoDB" id="2906425at2759"/>
<name>A0A6A6RF88_9PEZI</name>
<dbReference type="InterPro" id="IPR002575">
    <property type="entry name" value="Aminoglycoside_PTrfase"/>
</dbReference>
<sequence length="343" mass="39435">MEAPLKKVPAALLPEWISDLPPPVKVQMEAREKGLDDDTIPPPGNVLAAPLPEWSSDLPPPPWILQTARVNRLDDDTIPPPRRVPPAPPSLLESGLPRPVMLQMGARINRLDDDTIGKSGSRVRPREEAAMRLVAKHTDVLVPDVQYSTYNEVHGDLFMSIIPGSPLSVHWEKLDDQTKERVCHDIWNLIGKFRQIPKPPELNNFFLCSADGSCSQDVFIEDLESPPRPLVDDDAVRTRISERYYHYYGRRYTKEEILSLLPHSQASVFTHCDIAPRNIMVDDHTYQITGLIDWEFAGWYPDYWEYLRIHKYNNNEDWRDWMNRTAPQKWDLAGFVAVSRVLF</sequence>
<accession>A0A6A6RF88</accession>
<feature type="compositionally biased region" description="Pro residues" evidence="1">
    <location>
        <begin position="78"/>
        <end position="89"/>
    </location>
</feature>
<reference evidence="3" key="1">
    <citation type="journal article" date="2020" name="Stud. Mycol.">
        <title>101 Dothideomycetes genomes: a test case for predicting lifestyles and emergence of pathogens.</title>
        <authorList>
            <person name="Haridas S."/>
            <person name="Albert R."/>
            <person name="Binder M."/>
            <person name="Bloem J."/>
            <person name="Labutti K."/>
            <person name="Salamov A."/>
            <person name="Andreopoulos B."/>
            <person name="Baker S."/>
            <person name="Barry K."/>
            <person name="Bills G."/>
            <person name="Bluhm B."/>
            <person name="Cannon C."/>
            <person name="Castanera R."/>
            <person name="Culley D."/>
            <person name="Daum C."/>
            <person name="Ezra D."/>
            <person name="Gonzalez J."/>
            <person name="Henrissat B."/>
            <person name="Kuo A."/>
            <person name="Liang C."/>
            <person name="Lipzen A."/>
            <person name="Lutzoni F."/>
            <person name="Magnuson J."/>
            <person name="Mondo S."/>
            <person name="Nolan M."/>
            <person name="Ohm R."/>
            <person name="Pangilinan J."/>
            <person name="Park H.-J."/>
            <person name="Ramirez L."/>
            <person name="Alfaro M."/>
            <person name="Sun H."/>
            <person name="Tritt A."/>
            <person name="Yoshinaga Y."/>
            <person name="Zwiers L.-H."/>
            <person name="Turgeon B."/>
            <person name="Goodwin S."/>
            <person name="Spatafora J."/>
            <person name="Crous P."/>
            <person name="Grigoriev I."/>
        </authorList>
    </citation>
    <scope>NUCLEOTIDE SEQUENCE</scope>
    <source>
        <strain evidence="3">CBS 269.34</strain>
    </source>
</reference>
<dbReference type="AlphaFoldDB" id="A0A6A6RF88"/>
<dbReference type="PANTHER" id="PTHR21310">
    <property type="entry name" value="AMINOGLYCOSIDE PHOSPHOTRANSFERASE-RELATED-RELATED"/>
    <property type="match status" value="1"/>
</dbReference>
<proteinExistence type="predicted"/>
<dbReference type="Proteomes" id="UP000799750">
    <property type="component" value="Unassembled WGS sequence"/>
</dbReference>
<dbReference type="InterPro" id="IPR051678">
    <property type="entry name" value="AGP_Transferase"/>
</dbReference>
<feature type="domain" description="Aminoglycoside phosphotransferase" evidence="2">
    <location>
        <begin position="125"/>
        <end position="306"/>
    </location>
</feature>
<evidence type="ECO:0000256" key="1">
    <source>
        <dbReference type="SAM" id="MobiDB-lite"/>
    </source>
</evidence>
<evidence type="ECO:0000313" key="4">
    <source>
        <dbReference type="Proteomes" id="UP000799750"/>
    </source>
</evidence>
<dbReference type="CDD" id="cd05120">
    <property type="entry name" value="APH_ChoK_like"/>
    <property type="match status" value="1"/>
</dbReference>
<evidence type="ECO:0000259" key="2">
    <source>
        <dbReference type="Pfam" id="PF01636"/>
    </source>
</evidence>
<feature type="region of interest" description="Disordered" evidence="1">
    <location>
        <begin position="76"/>
        <end position="96"/>
    </location>
</feature>
<dbReference type="EMBL" id="MU004181">
    <property type="protein sequence ID" value="KAF2503076.1"/>
    <property type="molecule type" value="Genomic_DNA"/>
</dbReference>
<dbReference type="Gene3D" id="3.90.1200.10">
    <property type="match status" value="1"/>
</dbReference>
<keyword evidence="4" id="KW-1185">Reference proteome</keyword>